<dbReference type="InterPro" id="IPR033467">
    <property type="entry name" value="Tesmin/TSO1-like_CXC"/>
</dbReference>
<keyword evidence="4" id="KW-0175">Coiled coil</keyword>
<feature type="domain" description="CRC" evidence="5">
    <location>
        <begin position="221"/>
        <end position="273"/>
    </location>
</feature>
<keyword evidence="3" id="KW-0539">Nucleus</keyword>
<dbReference type="GO" id="GO:0005634">
    <property type="term" value="C:nucleus"/>
    <property type="evidence" value="ECO:0007669"/>
    <property type="project" value="UniProtKB-SubCell"/>
</dbReference>
<dbReference type="SMART" id="SM01114">
    <property type="entry name" value="CXC"/>
    <property type="match status" value="1"/>
</dbReference>
<evidence type="ECO:0000256" key="2">
    <source>
        <dbReference type="ARBA" id="ARBA00007267"/>
    </source>
</evidence>
<dbReference type="Proteomes" id="UP001153620">
    <property type="component" value="Chromosome 3"/>
</dbReference>
<evidence type="ECO:0000256" key="3">
    <source>
        <dbReference type="ARBA" id="ARBA00023242"/>
    </source>
</evidence>
<organism evidence="6 7">
    <name type="scientific">Chironomus riparius</name>
    <dbReference type="NCBI Taxonomy" id="315576"/>
    <lineage>
        <taxon>Eukaryota</taxon>
        <taxon>Metazoa</taxon>
        <taxon>Ecdysozoa</taxon>
        <taxon>Arthropoda</taxon>
        <taxon>Hexapoda</taxon>
        <taxon>Insecta</taxon>
        <taxon>Pterygota</taxon>
        <taxon>Neoptera</taxon>
        <taxon>Endopterygota</taxon>
        <taxon>Diptera</taxon>
        <taxon>Nematocera</taxon>
        <taxon>Chironomoidea</taxon>
        <taxon>Chironomidae</taxon>
        <taxon>Chironominae</taxon>
        <taxon>Chironomus</taxon>
    </lineage>
</organism>
<feature type="coiled-coil region" evidence="4">
    <location>
        <begin position="131"/>
        <end position="165"/>
    </location>
</feature>
<gene>
    <name evidence="6" type="ORF">CHIRRI_LOCUS12296</name>
</gene>
<dbReference type="EMBL" id="OU895879">
    <property type="protein sequence ID" value="CAG9809475.1"/>
    <property type="molecule type" value="Genomic_DNA"/>
</dbReference>
<protein>
    <recommendedName>
        <fullName evidence="5">CRC domain-containing protein</fullName>
    </recommendedName>
</protein>
<keyword evidence="7" id="KW-1185">Reference proteome</keyword>
<proteinExistence type="inferred from homology"/>
<evidence type="ECO:0000256" key="4">
    <source>
        <dbReference type="SAM" id="Coils"/>
    </source>
</evidence>
<evidence type="ECO:0000256" key="1">
    <source>
        <dbReference type="ARBA" id="ARBA00004123"/>
    </source>
</evidence>
<evidence type="ECO:0000313" key="7">
    <source>
        <dbReference type="Proteomes" id="UP001153620"/>
    </source>
</evidence>
<reference evidence="6" key="2">
    <citation type="submission" date="2022-10" db="EMBL/GenBank/DDBJ databases">
        <authorList>
            <consortium name="ENA_rothamsted_submissions"/>
            <consortium name="culmorum"/>
            <person name="King R."/>
        </authorList>
    </citation>
    <scope>NUCLEOTIDE SEQUENCE</scope>
</reference>
<dbReference type="AlphaFoldDB" id="A0A9N9S5R8"/>
<comment type="subcellular location">
    <subcellularLocation>
        <location evidence="1">Nucleus</location>
    </subcellularLocation>
</comment>
<reference evidence="6" key="1">
    <citation type="submission" date="2022-01" db="EMBL/GenBank/DDBJ databases">
        <authorList>
            <person name="King R."/>
        </authorList>
    </citation>
    <scope>NUCLEOTIDE SEQUENCE</scope>
</reference>
<dbReference type="InterPro" id="IPR005172">
    <property type="entry name" value="CRC"/>
</dbReference>
<evidence type="ECO:0000313" key="6">
    <source>
        <dbReference type="EMBL" id="CAG9809475.1"/>
    </source>
</evidence>
<comment type="similarity">
    <text evidence="2">Belongs to the lin-54 family.</text>
</comment>
<dbReference type="PROSITE" id="PS51634">
    <property type="entry name" value="CRC"/>
    <property type="match status" value="1"/>
</dbReference>
<name>A0A9N9S5R8_9DIPT</name>
<sequence>MDNKQHEALKRKIDQAMEQTRRSLEAVDIHRRNLIDNELALLYSAMDLKNLTDSLVNDQEVLYKCLCDLKAMKDKSEATDAQIKIEEDLEVRGAQIIEMTSKQEDLDAKVKKLAESFKTIPELRIALSHILNKLLESRNDYKKQLTKAEERIKQLLAENSDQKVRKNKSNVQKVVPKRQIVIKPYSVESAIEDGGPSESNDNFRDPDYFPRSYAAQQVKRLKVTCACKTSCLKNHCVCKKAGSYCINCDCTNCLNIEPTEILIAEKKEFSVDL</sequence>
<accession>A0A9N9S5R8</accession>
<evidence type="ECO:0000259" key="5">
    <source>
        <dbReference type="PROSITE" id="PS51634"/>
    </source>
</evidence>